<protein>
    <submittedName>
        <fullName evidence="1">Uncharacterized protein</fullName>
    </submittedName>
</protein>
<sequence length="109" mass="11685">SQGIQICAPFNGTTVKAGSKIIVEVDRPDTLTPSTEVAIVIGFRPCFEGYCTSPLDAIDSHGLPHQNFTVTIPSFASAGTAQLSVIYLSLVLIGPFPLFQFRNITVMVK</sequence>
<reference evidence="1" key="1">
    <citation type="submission" date="2023-03" db="EMBL/GenBank/DDBJ databases">
        <title>Massive genome expansion in bonnet fungi (Mycena s.s.) driven by repeated elements and novel gene families across ecological guilds.</title>
        <authorList>
            <consortium name="Lawrence Berkeley National Laboratory"/>
            <person name="Harder C.B."/>
            <person name="Miyauchi S."/>
            <person name="Viragh M."/>
            <person name="Kuo A."/>
            <person name="Thoen E."/>
            <person name="Andreopoulos B."/>
            <person name="Lu D."/>
            <person name="Skrede I."/>
            <person name="Drula E."/>
            <person name="Henrissat B."/>
            <person name="Morin E."/>
            <person name="Kohler A."/>
            <person name="Barry K."/>
            <person name="LaButti K."/>
            <person name="Morin E."/>
            <person name="Salamov A."/>
            <person name="Lipzen A."/>
            <person name="Mereny Z."/>
            <person name="Hegedus B."/>
            <person name="Baldrian P."/>
            <person name="Stursova M."/>
            <person name="Weitz H."/>
            <person name="Taylor A."/>
            <person name="Grigoriev I.V."/>
            <person name="Nagy L.G."/>
            <person name="Martin F."/>
            <person name="Kauserud H."/>
        </authorList>
    </citation>
    <scope>NUCLEOTIDE SEQUENCE</scope>
    <source>
        <strain evidence="1">CBHHK067</strain>
    </source>
</reference>
<dbReference type="Pfam" id="PF19271">
    <property type="entry name" value="Nis1"/>
    <property type="match status" value="1"/>
</dbReference>
<dbReference type="Proteomes" id="UP001221757">
    <property type="component" value="Unassembled WGS sequence"/>
</dbReference>
<evidence type="ECO:0000313" key="2">
    <source>
        <dbReference type="Proteomes" id="UP001221757"/>
    </source>
</evidence>
<dbReference type="InterPro" id="IPR045469">
    <property type="entry name" value="Nis1"/>
</dbReference>
<comment type="caution">
    <text evidence="1">The sequence shown here is derived from an EMBL/GenBank/DDBJ whole genome shotgun (WGS) entry which is preliminary data.</text>
</comment>
<gene>
    <name evidence="1" type="ORF">B0H17DRAFT_931338</name>
</gene>
<feature type="non-terminal residue" evidence="1">
    <location>
        <position position="109"/>
    </location>
</feature>
<evidence type="ECO:0000313" key="1">
    <source>
        <dbReference type="EMBL" id="KAJ7694896.1"/>
    </source>
</evidence>
<keyword evidence="2" id="KW-1185">Reference proteome</keyword>
<name>A0AAD7GHA0_MYCRO</name>
<accession>A0AAD7GHA0</accession>
<dbReference type="EMBL" id="JARKIE010000040">
    <property type="protein sequence ID" value="KAJ7694896.1"/>
    <property type="molecule type" value="Genomic_DNA"/>
</dbReference>
<organism evidence="1 2">
    <name type="scientific">Mycena rosella</name>
    <name type="common">Pink bonnet</name>
    <name type="synonym">Agaricus rosellus</name>
    <dbReference type="NCBI Taxonomy" id="1033263"/>
    <lineage>
        <taxon>Eukaryota</taxon>
        <taxon>Fungi</taxon>
        <taxon>Dikarya</taxon>
        <taxon>Basidiomycota</taxon>
        <taxon>Agaricomycotina</taxon>
        <taxon>Agaricomycetes</taxon>
        <taxon>Agaricomycetidae</taxon>
        <taxon>Agaricales</taxon>
        <taxon>Marasmiineae</taxon>
        <taxon>Mycenaceae</taxon>
        <taxon>Mycena</taxon>
    </lineage>
</organism>
<proteinExistence type="predicted"/>
<dbReference type="AlphaFoldDB" id="A0AAD7GHA0"/>